<keyword evidence="1" id="KW-0732">Signal</keyword>
<dbReference type="Proteomes" id="UP000434172">
    <property type="component" value="Unassembled WGS sequence"/>
</dbReference>
<reference evidence="2 3" key="1">
    <citation type="submission" date="2019-12" db="EMBL/GenBank/DDBJ databases">
        <title>A genome sequence resource for the geographically widespread anthracnose pathogen Colletotrichum asianum.</title>
        <authorList>
            <person name="Meng Y."/>
        </authorList>
    </citation>
    <scope>NUCLEOTIDE SEQUENCE [LARGE SCALE GENOMIC DNA]</scope>
    <source>
        <strain evidence="2 3">ICMP 18580</strain>
    </source>
</reference>
<keyword evidence="3" id="KW-1185">Reference proteome</keyword>
<organism evidence="2 3">
    <name type="scientific">Colletotrichum asianum</name>
    <dbReference type="NCBI Taxonomy" id="702518"/>
    <lineage>
        <taxon>Eukaryota</taxon>
        <taxon>Fungi</taxon>
        <taxon>Dikarya</taxon>
        <taxon>Ascomycota</taxon>
        <taxon>Pezizomycotina</taxon>
        <taxon>Sordariomycetes</taxon>
        <taxon>Hypocreomycetidae</taxon>
        <taxon>Glomerellales</taxon>
        <taxon>Glomerellaceae</taxon>
        <taxon>Colletotrichum</taxon>
        <taxon>Colletotrichum gloeosporioides species complex</taxon>
    </lineage>
</organism>
<evidence type="ECO:0000313" key="2">
    <source>
        <dbReference type="EMBL" id="KAF0324241.1"/>
    </source>
</evidence>
<accession>A0A8H3W8A6</accession>
<dbReference type="OrthoDB" id="10594803at2759"/>
<protein>
    <submittedName>
        <fullName evidence="2">Uncharacterized protein</fullName>
    </submittedName>
</protein>
<evidence type="ECO:0000256" key="1">
    <source>
        <dbReference type="SAM" id="SignalP"/>
    </source>
</evidence>
<gene>
    <name evidence="2" type="ORF">GQ607_008415</name>
</gene>
<evidence type="ECO:0000313" key="3">
    <source>
        <dbReference type="Proteomes" id="UP000434172"/>
    </source>
</evidence>
<proteinExistence type="predicted"/>
<sequence length="77" mass="8950">MLIHSSHFFPILKVVLIFTLVDRLLNKAVRLEDIEVAKKEVLRKKATTLYTAQAKLDKSIAQLDHLHKQKRIIFQKG</sequence>
<feature type="chain" id="PRO_5034123810" evidence="1">
    <location>
        <begin position="24"/>
        <end position="77"/>
    </location>
</feature>
<feature type="signal peptide" evidence="1">
    <location>
        <begin position="1"/>
        <end position="23"/>
    </location>
</feature>
<dbReference type="AlphaFoldDB" id="A0A8H3W8A6"/>
<name>A0A8H3W8A6_9PEZI</name>
<comment type="caution">
    <text evidence="2">The sequence shown here is derived from an EMBL/GenBank/DDBJ whole genome shotgun (WGS) entry which is preliminary data.</text>
</comment>
<dbReference type="EMBL" id="WOWK01000045">
    <property type="protein sequence ID" value="KAF0324241.1"/>
    <property type="molecule type" value="Genomic_DNA"/>
</dbReference>